<evidence type="ECO:0000259" key="1">
    <source>
        <dbReference type="Pfam" id="PF09983"/>
    </source>
</evidence>
<dbReference type="GO" id="GO:0003677">
    <property type="term" value="F:DNA binding"/>
    <property type="evidence" value="ECO:0007669"/>
    <property type="project" value="InterPro"/>
</dbReference>
<protein>
    <recommendedName>
        <fullName evidence="1">Wadjet protein JetD C-terminal domain-containing protein</fullName>
    </recommendedName>
</protein>
<dbReference type="Pfam" id="PF09983">
    <property type="entry name" value="JetD_C"/>
    <property type="match status" value="1"/>
</dbReference>
<organism evidence="2 3">
    <name type="scientific">Thermoclostridium stercorarium subsp. leptospartum DSM 9219</name>
    <dbReference type="NCBI Taxonomy" id="1346611"/>
    <lineage>
        <taxon>Bacteria</taxon>
        <taxon>Bacillati</taxon>
        <taxon>Bacillota</taxon>
        <taxon>Clostridia</taxon>
        <taxon>Eubacteriales</taxon>
        <taxon>Oscillospiraceae</taxon>
        <taxon>Thermoclostridium</taxon>
    </lineage>
</organism>
<dbReference type="RefSeq" id="WP_065820923.1">
    <property type="nucleotide sequence ID" value="NZ_CP014673.1"/>
</dbReference>
<reference evidence="2 3" key="1">
    <citation type="submission" date="2016-02" db="EMBL/GenBank/DDBJ databases">
        <title>Comparison of Clostridium stercorarium subspecies using comparative genomics and transcriptomics.</title>
        <authorList>
            <person name="Schellenberg J."/>
            <person name="Thallinger G."/>
            <person name="Levin D.B."/>
            <person name="Zhang X."/>
            <person name="Alvare G."/>
            <person name="Fristensky B."/>
            <person name="Sparling R."/>
        </authorList>
    </citation>
    <scope>NUCLEOTIDE SEQUENCE [LARGE SCALE GENOMIC DNA]</scope>
    <source>
        <strain evidence="2 3">DSM 9219</strain>
    </source>
</reference>
<accession>A0A1B1YLU1</accession>
<dbReference type="InterPro" id="IPR036078">
    <property type="entry name" value="Spo11/TopoVI_A_sf"/>
</dbReference>
<proteinExistence type="predicted"/>
<sequence>MSYEEKILTCLVNKYRSSKKDSGTNKIYKRTQIKPEKIYKKYSANDGDFDEINRLNATVGLLEKRGYISSVRESFGTQIKCIYLIDEKVDEIERYLEEKYGFVSKNTQLEYVKNLIKLYKEASPICKEECKLLEQAVLNRKLPKNIKLLDDIFKAIAFIENNQEQLYIREVSMKIYGDSKYFEKVTLQPVCSILRKYTNKPLEDSELLDEILLYYHILREPQKICIKGNAVIYMFGTEVDISRFSDGIEIMASDLVNIESVILHASKFMTIENRTSYLRYKHPDVVTFYLGGYANRYQRDFIKMVYKANPTITYLHFGDIDPGGFWIHYNLCQVTGIEFGMFCMSVEELRNNVYQPYLRKLTDNDIIRLQELKDMDIYAKTVKFMLDNNVKLEQEIVSYTLMNTKK</sequence>
<dbReference type="Proteomes" id="UP000092931">
    <property type="component" value="Chromosome"/>
</dbReference>
<evidence type="ECO:0000313" key="3">
    <source>
        <dbReference type="Proteomes" id="UP000092931"/>
    </source>
</evidence>
<dbReference type="InterPro" id="IPR024534">
    <property type="entry name" value="JetD_C"/>
</dbReference>
<name>A0A1B1YLU1_THEST</name>
<dbReference type="GO" id="GO:0005694">
    <property type="term" value="C:chromosome"/>
    <property type="evidence" value="ECO:0007669"/>
    <property type="project" value="InterPro"/>
</dbReference>
<dbReference type="EMBL" id="CP014673">
    <property type="protein sequence ID" value="ANX01738.1"/>
    <property type="molecule type" value="Genomic_DNA"/>
</dbReference>
<gene>
    <name evidence="2" type="ORF">CSTERLE_09220</name>
</gene>
<dbReference type="SUPFAM" id="SSF56726">
    <property type="entry name" value="DNA topoisomerase IV, alpha subunit"/>
    <property type="match status" value="1"/>
</dbReference>
<evidence type="ECO:0000313" key="2">
    <source>
        <dbReference type="EMBL" id="ANX01738.1"/>
    </source>
</evidence>
<dbReference type="Gene3D" id="3.40.1360.10">
    <property type="match status" value="1"/>
</dbReference>
<dbReference type="AlphaFoldDB" id="A0A1B1YLU1"/>
<feature type="domain" description="Wadjet protein JetD C-terminal" evidence="1">
    <location>
        <begin position="247"/>
        <end position="401"/>
    </location>
</feature>